<gene>
    <name evidence="2" type="ORF">CcCBS67573_g05724</name>
</gene>
<evidence type="ECO:0008006" key="4">
    <source>
        <dbReference type="Google" id="ProtNLM"/>
    </source>
</evidence>
<proteinExistence type="predicted"/>
<feature type="compositionally biased region" description="Polar residues" evidence="1">
    <location>
        <begin position="513"/>
        <end position="524"/>
    </location>
</feature>
<feature type="compositionally biased region" description="Low complexity" evidence="1">
    <location>
        <begin position="370"/>
        <end position="379"/>
    </location>
</feature>
<dbReference type="Pfam" id="PF09295">
    <property type="entry name" value="ChAPs"/>
    <property type="match status" value="1"/>
</dbReference>
<evidence type="ECO:0000313" key="2">
    <source>
        <dbReference type="EMBL" id="TPX72602.1"/>
    </source>
</evidence>
<name>A0A507F8Z0_9FUNG</name>
<sequence length="802" mass="89840">MPVADASTLKGIPEMFETEAGESLIARTESLATFRELGPPDLCRIDKFNPKSNGPKEINSYHFVLGVDSSSSASVAAYLNSLSYALVSPNPKTPNPWKIRSGTYCCFNAFSRVDVRVEVRIPGGVESYIVDLRGDKLAVWQETYVSAVLRSLLDDNDEPDGNDGNPILGLRKLDPLDTVGAERRFLEAAAAEFWKGWQLGTNPEVQIATYFSNHLTNGIMKYFKEGGRLDQAANFFDSLFAKDAEVGAVLAPSYFGNNDEIKGVLVLHEALKKNSASYGLLLAQVDFLKSKKNLDLAAKIAKLGVVAAPSEYVTWAKLTEVYIQLGDFESALLALNSCPMFSYCERDSQRMPVPARIHLPLRPDQKDDQSNNNNSNHSGSIEDENDPRENQIHPELARLPALSLRGTFLLAYKLLIQIVSKVGWDELLKFRSKVFVMEEEYRIHRALVEESQKEAQIVKDDEERESADARGSDKELPATKNDTQEPVQRLVKAQVAVNGVVEPEDADLEEENSSTLEQENSNTNEGEKAGSPRKGESRLEELERENFESIRLTPEPEVLLTPGEDGKRGLSIDEMLRRASGDAKASGEDEDRNAEAGIDSMGSVEGHRELTSTPNPRPKRTPINFTFRNKRLCEKWLDNLFMVLYNDLRLYTALKQEMVQHNLPGSKPQALYRKTGAEWEVYGDLAERLHHPEEAKIAYKLCIEQKFSIKAWLKVLAMEADEGNTREALIAVNKVIVLLDKSYIDNTYPSPLGRAIFQLIGRHGYQKVHNVLIALNIPPRNFKLIMKFFEYATLFKVAGHDL</sequence>
<dbReference type="STRING" id="246404.A0A507F8Z0"/>
<feature type="region of interest" description="Disordered" evidence="1">
    <location>
        <begin position="453"/>
        <end position="487"/>
    </location>
</feature>
<feature type="region of interest" description="Disordered" evidence="1">
    <location>
        <begin position="360"/>
        <end position="388"/>
    </location>
</feature>
<dbReference type="InterPro" id="IPR015374">
    <property type="entry name" value="ChAPs"/>
</dbReference>
<dbReference type="Proteomes" id="UP000320333">
    <property type="component" value="Unassembled WGS sequence"/>
</dbReference>
<dbReference type="GO" id="GO:0006893">
    <property type="term" value="P:Golgi to plasma membrane transport"/>
    <property type="evidence" value="ECO:0007669"/>
    <property type="project" value="TreeGrafter"/>
</dbReference>
<dbReference type="InterPro" id="IPR011990">
    <property type="entry name" value="TPR-like_helical_dom_sf"/>
</dbReference>
<feature type="compositionally biased region" description="Basic and acidic residues" evidence="1">
    <location>
        <begin position="525"/>
        <end position="548"/>
    </location>
</feature>
<evidence type="ECO:0000313" key="3">
    <source>
        <dbReference type="Proteomes" id="UP000320333"/>
    </source>
</evidence>
<feature type="compositionally biased region" description="Acidic residues" evidence="1">
    <location>
        <begin position="502"/>
        <end position="512"/>
    </location>
</feature>
<comment type="caution">
    <text evidence="2">The sequence shown here is derived from an EMBL/GenBank/DDBJ whole genome shotgun (WGS) entry which is preliminary data.</text>
</comment>
<organism evidence="2 3">
    <name type="scientific">Chytriomyces confervae</name>
    <dbReference type="NCBI Taxonomy" id="246404"/>
    <lineage>
        <taxon>Eukaryota</taxon>
        <taxon>Fungi</taxon>
        <taxon>Fungi incertae sedis</taxon>
        <taxon>Chytridiomycota</taxon>
        <taxon>Chytridiomycota incertae sedis</taxon>
        <taxon>Chytridiomycetes</taxon>
        <taxon>Chytridiales</taxon>
        <taxon>Chytriomycetaceae</taxon>
        <taxon>Chytriomyces</taxon>
    </lineage>
</organism>
<feature type="compositionally biased region" description="Basic and acidic residues" evidence="1">
    <location>
        <begin position="453"/>
        <end position="477"/>
    </location>
</feature>
<dbReference type="PANTHER" id="PTHR31975">
    <property type="entry name" value="BUD SITE SELECTION PROTEIN 7-RELATED"/>
    <property type="match status" value="1"/>
</dbReference>
<protein>
    <recommendedName>
        <fullName evidence="4">Chaps-domain-containing protein</fullName>
    </recommendedName>
</protein>
<dbReference type="OrthoDB" id="434695at2759"/>
<dbReference type="EMBL" id="QEAP01000215">
    <property type="protein sequence ID" value="TPX72602.1"/>
    <property type="molecule type" value="Genomic_DNA"/>
</dbReference>
<evidence type="ECO:0000256" key="1">
    <source>
        <dbReference type="SAM" id="MobiDB-lite"/>
    </source>
</evidence>
<feature type="region of interest" description="Disordered" evidence="1">
    <location>
        <begin position="502"/>
        <end position="622"/>
    </location>
</feature>
<accession>A0A507F8Z0</accession>
<dbReference type="PANTHER" id="PTHR31975:SF1">
    <property type="entry name" value="BUD SITE SELECTION PROTEIN 7-RELATED"/>
    <property type="match status" value="1"/>
</dbReference>
<feature type="compositionally biased region" description="Basic and acidic residues" evidence="1">
    <location>
        <begin position="564"/>
        <end position="587"/>
    </location>
</feature>
<dbReference type="Gene3D" id="1.25.40.10">
    <property type="entry name" value="Tetratricopeptide repeat domain"/>
    <property type="match status" value="2"/>
</dbReference>
<dbReference type="GO" id="GO:0034044">
    <property type="term" value="C:exomer complex"/>
    <property type="evidence" value="ECO:0007669"/>
    <property type="project" value="UniProtKB-ARBA"/>
</dbReference>
<dbReference type="AlphaFoldDB" id="A0A507F8Z0"/>
<keyword evidence="3" id="KW-1185">Reference proteome</keyword>
<reference evidence="2 3" key="1">
    <citation type="journal article" date="2019" name="Sci. Rep.">
        <title>Comparative genomics of chytrid fungi reveal insights into the obligate biotrophic and pathogenic lifestyle of Synchytrium endobioticum.</title>
        <authorList>
            <person name="van de Vossenberg B.T.L.H."/>
            <person name="Warris S."/>
            <person name="Nguyen H.D.T."/>
            <person name="van Gent-Pelzer M.P.E."/>
            <person name="Joly D.L."/>
            <person name="van de Geest H.C."/>
            <person name="Bonants P.J.M."/>
            <person name="Smith D.S."/>
            <person name="Levesque C.A."/>
            <person name="van der Lee T.A.J."/>
        </authorList>
    </citation>
    <scope>NUCLEOTIDE SEQUENCE [LARGE SCALE GENOMIC DNA]</scope>
    <source>
        <strain evidence="2 3">CBS 675.73</strain>
    </source>
</reference>